<comment type="caution">
    <text evidence="7">The sequence shown here is derived from an EMBL/GenBank/DDBJ whole genome shotgun (WGS) entry which is preliminary data.</text>
</comment>
<evidence type="ECO:0000256" key="5">
    <source>
        <dbReference type="SAM" id="Phobius"/>
    </source>
</evidence>
<evidence type="ECO:0000256" key="4">
    <source>
        <dbReference type="RuleBase" id="RU000363"/>
    </source>
</evidence>
<comment type="similarity">
    <text evidence="1 4">Belongs to the short-chain dehydrogenases/reductases (SDR) family.</text>
</comment>
<keyword evidence="5" id="KW-0812">Transmembrane</keyword>
<protein>
    <recommendedName>
        <fullName evidence="6">Ketoreductase domain-containing protein</fullName>
    </recommendedName>
</protein>
<sequence>MTHPSQPEAGLTLDLVVNVLSQTLFSAFFCAFVPVAIAGHAKSWHQPAVYWSAGWAAFLVILAALKYMNRLYAARGSYFFLPPRLNWEEQIVLITGGGSGIGALLVETLALRNVTVVILDLALPKEPIENDNVYSYICDVSDYKQVQACAEKIRSEVGDPTILVNNAGTVRGKLLLDLTEEDIRTTFGANTLAHFWTLKAFLPAMLEKGTGHIVNVASLMGMIGSDYCASKAALISLHQSLRFELDNRYLTPQIRTTLLIPSFLSTPLFARAHMPHSATSLGAFACPPVSPPTIVKALIAALDADEGRVIRLPFYSQMARVWGVGPGLMPKWLMDIVQWLSGADWAMRDLGSRPDAGELLEARRRERAAGLGDKDRQ</sequence>
<dbReference type="InterPro" id="IPR002347">
    <property type="entry name" value="SDR_fam"/>
</dbReference>
<dbReference type="AlphaFoldDB" id="A0AA38H0F1"/>
<reference evidence="7" key="1">
    <citation type="journal article" date="2022" name="G3 (Bethesda)">
        <title>High quality genome of the basidiomycete yeast Dioszegia hungarica PDD-24b-2 isolated from cloud water.</title>
        <authorList>
            <person name="Jarrige D."/>
            <person name="Haridas S."/>
            <person name="Bleykasten-Grosshans C."/>
            <person name="Joly M."/>
            <person name="Nadalig T."/>
            <person name="Sancelme M."/>
            <person name="Vuilleumier S."/>
            <person name="Grigoriev I.V."/>
            <person name="Amato P."/>
            <person name="Bringel F."/>
        </authorList>
    </citation>
    <scope>NUCLEOTIDE SEQUENCE</scope>
    <source>
        <strain evidence="7">PDD-24b-2</strain>
    </source>
</reference>
<dbReference type="Gene3D" id="3.40.50.720">
    <property type="entry name" value="NAD(P)-binding Rossmann-like Domain"/>
    <property type="match status" value="1"/>
</dbReference>
<evidence type="ECO:0000259" key="6">
    <source>
        <dbReference type="SMART" id="SM00822"/>
    </source>
</evidence>
<dbReference type="PRINTS" id="PR00081">
    <property type="entry name" value="GDHRDH"/>
</dbReference>
<gene>
    <name evidence="7" type="ORF">MKK02DRAFT_40631</name>
</gene>
<feature type="domain" description="Ketoreductase" evidence="6">
    <location>
        <begin position="90"/>
        <end position="257"/>
    </location>
</feature>
<dbReference type="SUPFAM" id="SSF51735">
    <property type="entry name" value="NAD(P)-binding Rossmann-fold domains"/>
    <property type="match status" value="1"/>
</dbReference>
<evidence type="ECO:0000313" key="7">
    <source>
        <dbReference type="EMBL" id="KAI9632328.1"/>
    </source>
</evidence>
<keyword evidence="2" id="KW-0521">NADP</keyword>
<dbReference type="InterPro" id="IPR057326">
    <property type="entry name" value="KR_dom"/>
</dbReference>
<feature type="transmembrane region" description="Helical" evidence="5">
    <location>
        <begin position="49"/>
        <end position="68"/>
    </location>
</feature>
<dbReference type="PROSITE" id="PS00061">
    <property type="entry name" value="ADH_SHORT"/>
    <property type="match status" value="1"/>
</dbReference>
<dbReference type="CDD" id="cd05339">
    <property type="entry name" value="17beta-HSDXI-like_SDR_c"/>
    <property type="match status" value="1"/>
</dbReference>
<dbReference type="Pfam" id="PF00106">
    <property type="entry name" value="adh_short"/>
    <property type="match status" value="1"/>
</dbReference>
<evidence type="ECO:0000256" key="3">
    <source>
        <dbReference type="ARBA" id="ARBA00023002"/>
    </source>
</evidence>
<evidence type="ECO:0000313" key="8">
    <source>
        <dbReference type="Proteomes" id="UP001164286"/>
    </source>
</evidence>
<dbReference type="EMBL" id="JAKWFO010000014">
    <property type="protein sequence ID" value="KAI9632328.1"/>
    <property type="molecule type" value="Genomic_DNA"/>
</dbReference>
<name>A0AA38H0F1_9TREE</name>
<evidence type="ECO:0000256" key="1">
    <source>
        <dbReference type="ARBA" id="ARBA00006484"/>
    </source>
</evidence>
<keyword evidence="5" id="KW-0472">Membrane</keyword>
<accession>A0AA38H0F1</accession>
<keyword evidence="8" id="KW-1185">Reference proteome</keyword>
<organism evidence="7 8">
    <name type="scientific">Dioszegia hungarica</name>
    <dbReference type="NCBI Taxonomy" id="4972"/>
    <lineage>
        <taxon>Eukaryota</taxon>
        <taxon>Fungi</taxon>
        <taxon>Dikarya</taxon>
        <taxon>Basidiomycota</taxon>
        <taxon>Agaricomycotina</taxon>
        <taxon>Tremellomycetes</taxon>
        <taxon>Tremellales</taxon>
        <taxon>Bulleribasidiaceae</taxon>
        <taxon>Dioszegia</taxon>
    </lineage>
</organism>
<dbReference type="PANTHER" id="PTHR24322:SF736">
    <property type="entry name" value="RETINOL DEHYDROGENASE 10"/>
    <property type="match status" value="1"/>
</dbReference>
<dbReference type="GO" id="GO:0016616">
    <property type="term" value="F:oxidoreductase activity, acting on the CH-OH group of donors, NAD or NADP as acceptor"/>
    <property type="evidence" value="ECO:0007669"/>
    <property type="project" value="TreeGrafter"/>
</dbReference>
<evidence type="ECO:0000256" key="2">
    <source>
        <dbReference type="ARBA" id="ARBA00022857"/>
    </source>
</evidence>
<feature type="transmembrane region" description="Helical" evidence="5">
    <location>
        <begin position="12"/>
        <end position="37"/>
    </location>
</feature>
<keyword evidence="3" id="KW-0560">Oxidoreductase</keyword>
<keyword evidence="5" id="KW-1133">Transmembrane helix</keyword>
<dbReference type="InterPro" id="IPR036291">
    <property type="entry name" value="NAD(P)-bd_dom_sf"/>
</dbReference>
<dbReference type="Proteomes" id="UP001164286">
    <property type="component" value="Unassembled WGS sequence"/>
</dbReference>
<dbReference type="PANTHER" id="PTHR24322">
    <property type="entry name" value="PKSB"/>
    <property type="match status" value="1"/>
</dbReference>
<dbReference type="RefSeq" id="XP_052942105.1">
    <property type="nucleotide sequence ID" value="XM_053091188.1"/>
</dbReference>
<proteinExistence type="inferred from homology"/>
<dbReference type="InterPro" id="IPR020904">
    <property type="entry name" value="Sc_DH/Rdtase_CS"/>
</dbReference>
<dbReference type="GeneID" id="77730393"/>
<dbReference type="SMART" id="SM00822">
    <property type="entry name" value="PKS_KR"/>
    <property type="match status" value="1"/>
</dbReference>
<dbReference type="PRINTS" id="PR00080">
    <property type="entry name" value="SDRFAMILY"/>
</dbReference>